<feature type="compositionally biased region" description="Basic and acidic residues" evidence="1">
    <location>
        <begin position="184"/>
        <end position="200"/>
    </location>
</feature>
<comment type="caution">
    <text evidence="2">The sequence shown here is derived from an EMBL/GenBank/DDBJ whole genome shotgun (WGS) entry which is preliminary data.</text>
</comment>
<dbReference type="AlphaFoldDB" id="A0AA36MS18"/>
<protein>
    <submittedName>
        <fullName evidence="2">Uncharacterized protein</fullName>
    </submittedName>
</protein>
<reference evidence="2" key="1">
    <citation type="submission" date="2023-08" db="EMBL/GenBank/DDBJ databases">
        <authorList>
            <person name="Chen Y."/>
            <person name="Shah S."/>
            <person name="Dougan E. K."/>
            <person name="Thang M."/>
            <person name="Chan C."/>
        </authorList>
    </citation>
    <scope>NUCLEOTIDE SEQUENCE</scope>
</reference>
<feature type="region of interest" description="Disordered" evidence="1">
    <location>
        <begin position="181"/>
        <end position="200"/>
    </location>
</feature>
<feature type="compositionally biased region" description="Low complexity" evidence="1">
    <location>
        <begin position="12"/>
        <end position="22"/>
    </location>
</feature>
<proteinExistence type="predicted"/>
<keyword evidence="3" id="KW-1185">Reference proteome</keyword>
<feature type="non-terminal residue" evidence="2">
    <location>
        <position position="307"/>
    </location>
</feature>
<organism evidence="2 3">
    <name type="scientific">Effrenium voratum</name>
    <dbReference type="NCBI Taxonomy" id="2562239"/>
    <lineage>
        <taxon>Eukaryota</taxon>
        <taxon>Sar</taxon>
        <taxon>Alveolata</taxon>
        <taxon>Dinophyceae</taxon>
        <taxon>Suessiales</taxon>
        <taxon>Symbiodiniaceae</taxon>
        <taxon>Effrenium</taxon>
    </lineage>
</organism>
<gene>
    <name evidence="2" type="ORF">EVOR1521_LOCUS9424</name>
</gene>
<evidence type="ECO:0000256" key="1">
    <source>
        <dbReference type="SAM" id="MobiDB-lite"/>
    </source>
</evidence>
<name>A0AA36MS18_9DINO</name>
<dbReference type="Proteomes" id="UP001178507">
    <property type="component" value="Unassembled WGS sequence"/>
</dbReference>
<feature type="region of interest" description="Disordered" evidence="1">
    <location>
        <begin position="1"/>
        <end position="24"/>
    </location>
</feature>
<sequence length="307" mass="34041">MKGKGKGPPPKSLAKPKSKAGGLPAGKPEIFGVFFTGASLQRSDGAWEAKAILNSGAYAPAEHEEFEAQCPLLSTLMMLEIGRRFEHSMFEGHTTKQVHEVKLGDGRSKPDEVKVALVELTEEELQERRAGWNEALERAGVGADWASRAEAWLERQAGRDAARQKALEETAQRFRMVIGRQQKHSPEDHQKVEEARQAKQEELRAKEEVLVLLPGQVVRLHHTFQSTSSQGGRLEARQQAADLSSGDLASQLLLGTVREGRQLKPQVLVGDPPKPVVHPNEGLRHQLGLHGLRQILDHLLGDHRRRE</sequence>
<evidence type="ECO:0000313" key="2">
    <source>
        <dbReference type="EMBL" id="CAJ1381872.1"/>
    </source>
</evidence>
<evidence type="ECO:0000313" key="3">
    <source>
        <dbReference type="Proteomes" id="UP001178507"/>
    </source>
</evidence>
<accession>A0AA36MS18</accession>
<dbReference type="EMBL" id="CAUJNA010000848">
    <property type="protein sequence ID" value="CAJ1381872.1"/>
    <property type="molecule type" value="Genomic_DNA"/>
</dbReference>